<dbReference type="InterPro" id="IPR050155">
    <property type="entry name" value="HAD-like_hydrolase_sf"/>
</dbReference>
<dbReference type="Proteomes" id="UP000019113">
    <property type="component" value="Unassembled WGS sequence"/>
</dbReference>
<keyword evidence="6" id="KW-1185">Reference proteome</keyword>
<accession>W1N983</accession>
<dbReference type="InterPro" id="IPR036412">
    <property type="entry name" value="HAD-like_sf"/>
</dbReference>
<dbReference type="GO" id="GO:0008967">
    <property type="term" value="F:phosphoglycolate phosphatase activity"/>
    <property type="evidence" value="ECO:0007669"/>
    <property type="project" value="UniProtKB-EC"/>
</dbReference>
<dbReference type="EMBL" id="AVBC01000019">
    <property type="protein sequence ID" value="ERL52127.1"/>
    <property type="molecule type" value="Genomic_DNA"/>
</dbReference>
<dbReference type="InterPro" id="IPR023214">
    <property type="entry name" value="HAD_sf"/>
</dbReference>
<dbReference type="InterPro" id="IPR023198">
    <property type="entry name" value="PGP-like_dom2"/>
</dbReference>
<dbReference type="GO" id="GO:0005829">
    <property type="term" value="C:cytosol"/>
    <property type="evidence" value="ECO:0007669"/>
    <property type="project" value="TreeGrafter"/>
</dbReference>
<dbReference type="Gene3D" id="3.40.50.1000">
    <property type="entry name" value="HAD superfamily/HAD-like"/>
    <property type="match status" value="1"/>
</dbReference>
<dbReference type="PANTHER" id="PTHR43434:SF1">
    <property type="entry name" value="PHOSPHOGLYCOLATE PHOSPHATASE"/>
    <property type="match status" value="1"/>
</dbReference>
<reference evidence="5 6" key="1">
    <citation type="submission" date="2013-08" db="EMBL/GenBank/DDBJ databases">
        <title>draft genome of Halomonas huanghegensis, strain BJGMM-B45T.</title>
        <authorList>
            <person name="Miao C."/>
            <person name="Wan Y."/>
            <person name="Jin W."/>
        </authorList>
    </citation>
    <scope>NUCLEOTIDE SEQUENCE [LARGE SCALE GENOMIC DNA]</scope>
    <source>
        <strain evidence="5 6">BJGMM-B45</strain>
    </source>
</reference>
<dbReference type="Pfam" id="PF00702">
    <property type="entry name" value="Hydrolase"/>
    <property type="match status" value="1"/>
</dbReference>
<sequence>MFDCPSLATPGPALPSALVFDCDGVILDSATLKRDAFAALYDDQPRVIREAVRAYLERRGGQPREVKFQHIEGQILGRPPSNQRIETLCRCFRTVVAERIAQAHLIGGALATLQHWHGQCPLILLSATPQRELDETVEQHALTLWFDEVIGAPPDKVTALGNLLVRRQLPPSRTVMIGDSYNDFRAARSNGTAFIGVVAADSDMPFPSDTAIVSDLYELNAQLKELLGQGSSE</sequence>
<dbReference type="SUPFAM" id="SSF56784">
    <property type="entry name" value="HAD-like"/>
    <property type="match status" value="1"/>
</dbReference>
<dbReference type="STRING" id="1178482.AR456_17820"/>
<evidence type="ECO:0000256" key="4">
    <source>
        <dbReference type="ARBA" id="ARBA00013078"/>
    </source>
</evidence>
<evidence type="ECO:0000256" key="2">
    <source>
        <dbReference type="ARBA" id="ARBA00004818"/>
    </source>
</evidence>
<dbReference type="PANTHER" id="PTHR43434">
    <property type="entry name" value="PHOSPHOGLYCOLATE PHOSPHATASE"/>
    <property type="match status" value="1"/>
</dbReference>
<dbReference type="eggNOG" id="COG0546">
    <property type="taxonomic scope" value="Bacteria"/>
</dbReference>
<protein>
    <recommendedName>
        <fullName evidence="4">phosphoglycolate phosphatase</fullName>
        <ecNumber evidence="4">3.1.3.18</ecNumber>
    </recommendedName>
</protein>
<comment type="catalytic activity">
    <reaction evidence="1">
        <text>2-phosphoglycolate + H2O = glycolate + phosphate</text>
        <dbReference type="Rhea" id="RHEA:14369"/>
        <dbReference type="ChEBI" id="CHEBI:15377"/>
        <dbReference type="ChEBI" id="CHEBI:29805"/>
        <dbReference type="ChEBI" id="CHEBI:43474"/>
        <dbReference type="ChEBI" id="CHEBI:58033"/>
        <dbReference type="EC" id="3.1.3.18"/>
    </reaction>
</comment>
<dbReference type="SFLD" id="SFLDS00003">
    <property type="entry name" value="Haloacid_Dehalogenase"/>
    <property type="match status" value="1"/>
</dbReference>
<gene>
    <name evidence="5" type="ORF">BJB45_09180</name>
</gene>
<dbReference type="PATRIC" id="fig|1178482.3.peg.999"/>
<comment type="pathway">
    <text evidence="2">Organic acid metabolism; glycolate biosynthesis; glycolate from 2-phosphoglycolate: step 1/1.</text>
</comment>
<dbReference type="AlphaFoldDB" id="W1N983"/>
<name>W1N983_9GAMM</name>
<organism evidence="5 6">
    <name type="scientific">Halomonas huangheensis</name>
    <dbReference type="NCBI Taxonomy" id="1178482"/>
    <lineage>
        <taxon>Bacteria</taxon>
        <taxon>Pseudomonadati</taxon>
        <taxon>Pseudomonadota</taxon>
        <taxon>Gammaproteobacteria</taxon>
        <taxon>Oceanospirillales</taxon>
        <taxon>Halomonadaceae</taxon>
        <taxon>Halomonas</taxon>
    </lineage>
</organism>
<evidence type="ECO:0000313" key="5">
    <source>
        <dbReference type="EMBL" id="ERL52127.1"/>
    </source>
</evidence>
<comment type="similarity">
    <text evidence="3">Belongs to the HAD-like hydrolase superfamily. CbbY/CbbZ/Gph/YieH family.</text>
</comment>
<dbReference type="EC" id="3.1.3.18" evidence="4"/>
<evidence type="ECO:0000313" key="6">
    <source>
        <dbReference type="Proteomes" id="UP000019113"/>
    </source>
</evidence>
<dbReference type="SFLD" id="SFLDG01129">
    <property type="entry name" value="C1.5:_HAD__Beta-PGM__Phosphata"/>
    <property type="match status" value="1"/>
</dbReference>
<comment type="caution">
    <text evidence="5">The sequence shown here is derived from an EMBL/GenBank/DDBJ whole genome shotgun (WGS) entry which is preliminary data.</text>
</comment>
<dbReference type="Gene3D" id="1.10.150.240">
    <property type="entry name" value="Putative phosphatase, domain 2"/>
    <property type="match status" value="1"/>
</dbReference>
<evidence type="ECO:0000256" key="3">
    <source>
        <dbReference type="ARBA" id="ARBA00006171"/>
    </source>
</evidence>
<dbReference type="CDD" id="cd01427">
    <property type="entry name" value="HAD_like"/>
    <property type="match status" value="1"/>
</dbReference>
<proteinExistence type="inferred from homology"/>
<dbReference type="GO" id="GO:0006281">
    <property type="term" value="P:DNA repair"/>
    <property type="evidence" value="ECO:0007669"/>
    <property type="project" value="TreeGrafter"/>
</dbReference>
<evidence type="ECO:0000256" key="1">
    <source>
        <dbReference type="ARBA" id="ARBA00000830"/>
    </source>
</evidence>
<dbReference type="RefSeq" id="WP_021817959.1">
    <property type="nucleotide sequence ID" value="NZ_AVBC01000019.1"/>
</dbReference>